<keyword evidence="2" id="KW-1133">Transmembrane helix</keyword>
<evidence type="ECO:0000313" key="4">
    <source>
        <dbReference type="Proteomes" id="UP001589667"/>
    </source>
</evidence>
<feature type="transmembrane region" description="Helical" evidence="2">
    <location>
        <begin position="20"/>
        <end position="44"/>
    </location>
</feature>
<feature type="transmembrane region" description="Helical" evidence="2">
    <location>
        <begin position="116"/>
        <end position="134"/>
    </location>
</feature>
<comment type="caution">
    <text evidence="3">The sequence shown here is derived from an EMBL/GenBank/DDBJ whole genome shotgun (WGS) entry which is preliminary data.</text>
</comment>
<dbReference type="EMBL" id="JBHMBL010000001">
    <property type="protein sequence ID" value="MFB9641320.1"/>
    <property type="molecule type" value="Genomic_DNA"/>
</dbReference>
<keyword evidence="2" id="KW-0812">Transmembrane</keyword>
<feature type="compositionally biased region" description="Pro residues" evidence="1">
    <location>
        <begin position="164"/>
        <end position="174"/>
    </location>
</feature>
<reference evidence="3 4" key="1">
    <citation type="submission" date="2024-09" db="EMBL/GenBank/DDBJ databases">
        <authorList>
            <person name="Sun Q."/>
            <person name="Mori K."/>
        </authorList>
    </citation>
    <scope>NUCLEOTIDE SEQUENCE [LARGE SCALE GENOMIC DNA]</scope>
    <source>
        <strain evidence="3 4">JCM 14321</strain>
    </source>
</reference>
<keyword evidence="4" id="KW-1185">Reference proteome</keyword>
<accession>A0ABV5SLW0</accession>
<feature type="transmembrane region" description="Helical" evidence="2">
    <location>
        <begin position="82"/>
        <end position="104"/>
    </location>
</feature>
<evidence type="ECO:0000256" key="2">
    <source>
        <dbReference type="SAM" id="Phobius"/>
    </source>
</evidence>
<dbReference type="RefSeq" id="WP_157422928.1">
    <property type="nucleotide sequence ID" value="NZ_BAAANI010000006.1"/>
</dbReference>
<dbReference type="InterPro" id="IPR043739">
    <property type="entry name" value="DUF5684"/>
</dbReference>
<proteinExistence type="predicted"/>
<dbReference type="Pfam" id="PF18936">
    <property type="entry name" value="DUF5684"/>
    <property type="match status" value="1"/>
</dbReference>
<evidence type="ECO:0000313" key="3">
    <source>
        <dbReference type="EMBL" id="MFB9641320.1"/>
    </source>
</evidence>
<organism evidence="3 4">
    <name type="scientific">Agromyces lapidis</name>
    <dbReference type="NCBI Taxonomy" id="279574"/>
    <lineage>
        <taxon>Bacteria</taxon>
        <taxon>Bacillati</taxon>
        <taxon>Actinomycetota</taxon>
        <taxon>Actinomycetes</taxon>
        <taxon>Micrococcales</taxon>
        <taxon>Microbacteriaceae</taxon>
        <taxon>Agromyces</taxon>
    </lineage>
</organism>
<evidence type="ECO:0000256" key="1">
    <source>
        <dbReference type="SAM" id="MobiDB-lite"/>
    </source>
</evidence>
<feature type="region of interest" description="Disordered" evidence="1">
    <location>
        <begin position="143"/>
        <end position="174"/>
    </location>
</feature>
<keyword evidence="2" id="KW-0472">Membrane</keyword>
<protein>
    <submittedName>
        <fullName evidence="3">DUF5684 domain-containing protein</fullName>
    </submittedName>
</protein>
<sequence>MTNGLIDMLLLEAQIPEFDFAALLLPYLALWGFLMLCSLLVYVLNGIFVSKIFVKTGAEGWPAWLPIYNSWRLLEIGGQAGWLALLALVPGGSIVTVVFLIIAVNNINRGFGKTTGWTVLYFFLPLVWGAYLAYGRTEPWRAPAPAGSWAPPPPAQPPAQQWPAPYPPQPTQSI</sequence>
<name>A0ABV5SLW0_9MICO</name>
<gene>
    <name evidence="3" type="ORF">ACFFQV_03350</name>
</gene>
<dbReference type="Proteomes" id="UP001589667">
    <property type="component" value="Unassembled WGS sequence"/>
</dbReference>